<dbReference type="AlphaFoldDB" id="A0A2A3M3D7"/>
<organism evidence="2 3">
    <name type="scientific">Pseudomonas plecoglossicida</name>
    <dbReference type="NCBI Taxonomy" id="70775"/>
    <lineage>
        <taxon>Bacteria</taxon>
        <taxon>Pseudomonadati</taxon>
        <taxon>Pseudomonadota</taxon>
        <taxon>Gammaproteobacteria</taxon>
        <taxon>Pseudomonadales</taxon>
        <taxon>Pseudomonadaceae</taxon>
        <taxon>Pseudomonas</taxon>
    </lineage>
</organism>
<sequence>MAAPAVYAAKLKSWGRFAPLSRHKAAPTGPRKDPGLRINARGRRSGSGLASGHGRCAGSSA</sequence>
<evidence type="ECO:0000313" key="3">
    <source>
        <dbReference type="Proteomes" id="UP000218102"/>
    </source>
</evidence>
<gene>
    <name evidence="2" type="ORF">CMV24_15795</name>
</gene>
<evidence type="ECO:0000256" key="1">
    <source>
        <dbReference type="SAM" id="MobiDB-lite"/>
    </source>
</evidence>
<comment type="caution">
    <text evidence="2">The sequence shown here is derived from an EMBL/GenBank/DDBJ whole genome shotgun (WGS) entry which is preliminary data.</text>
</comment>
<accession>A0A2A3M3D7</accession>
<evidence type="ECO:0000313" key="2">
    <source>
        <dbReference type="EMBL" id="PBJ94549.1"/>
    </source>
</evidence>
<proteinExistence type="predicted"/>
<dbReference type="Proteomes" id="UP000218102">
    <property type="component" value="Unassembled WGS sequence"/>
</dbReference>
<dbReference type="EMBL" id="NTME01000015">
    <property type="protein sequence ID" value="PBJ94549.1"/>
    <property type="molecule type" value="Genomic_DNA"/>
</dbReference>
<name>A0A2A3M3D7_PSEDL</name>
<protein>
    <submittedName>
        <fullName evidence="2">Uncharacterized protein</fullName>
    </submittedName>
</protein>
<reference evidence="2 3" key="1">
    <citation type="submission" date="2017-09" db="EMBL/GenBank/DDBJ databases">
        <authorList>
            <person name="Ehlers B."/>
            <person name="Leendertz F.H."/>
        </authorList>
    </citation>
    <scope>NUCLEOTIDE SEQUENCE [LARGE SCALE GENOMIC DNA]</scope>
    <source>
        <strain evidence="2 3">DJ-1</strain>
    </source>
</reference>
<feature type="region of interest" description="Disordered" evidence="1">
    <location>
        <begin position="20"/>
        <end position="61"/>
    </location>
</feature>